<dbReference type="OrthoDB" id="9990at2"/>
<feature type="transmembrane region" description="Helical" evidence="1">
    <location>
        <begin position="7"/>
        <end position="28"/>
    </location>
</feature>
<name>D3DFV2_HYDTT</name>
<protein>
    <submittedName>
        <fullName evidence="2">Uncharacterized protein</fullName>
    </submittedName>
</protein>
<feature type="transmembrane region" description="Helical" evidence="1">
    <location>
        <begin position="150"/>
        <end position="173"/>
    </location>
</feature>
<dbReference type="AlphaFoldDB" id="D3DFV2"/>
<keyword evidence="1" id="KW-0472">Membrane</keyword>
<proteinExistence type="predicted"/>
<dbReference type="KEGG" id="hth:HTH_0237"/>
<evidence type="ECO:0000256" key="1">
    <source>
        <dbReference type="SAM" id="Phobius"/>
    </source>
</evidence>
<feature type="transmembrane region" description="Helical" evidence="1">
    <location>
        <begin position="68"/>
        <end position="85"/>
    </location>
</feature>
<feature type="transmembrane region" description="Helical" evidence="1">
    <location>
        <begin position="210"/>
        <end position="231"/>
    </location>
</feature>
<feature type="transmembrane region" description="Helical" evidence="1">
    <location>
        <begin position="121"/>
        <end position="138"/>
    </location>
</feature>
<keyword evidence="1" id="KW-0812">Transmembrane</keyword>
<dbReference type="KEGG" id="hte:Hydth_0236"/>
<dbReference type="EMBL" id="AP011112">
    <property type="protein sequence ID" value="BAI68704.1"/>
    <property type="molecule type" value="Genomic_DNA"/>
</dbReference>
<feature type="transmembrane region" description="Helical" evidence="1">
    <location>
        <begin position="34"/>
        <end position="56"/>
    </location>
</feature>
<gene>
    <name evidence="2" type="ordered locus">HTH_0237</name>
</gene>
<dbReference type="RefSeq" id="WP_012962887.1">
    <property type="nucleotide sequence ID" value="NC_013799.1"/>
</dbReference>
<evidence type="ECO:0000313" key="2">
    <source>
        <dbReference type="EMBL" id="BAI68704.1"/>
    </source>
</evidence>
<accession>D3DFV2</accession>
<evidence type="ECO:0000313" key="3">
    <source>
        <dbReference type="Proteomes" id="UP000002574"/>
    </source>
</evidence>
<organism evidence="2 3">
    <name type="scientific">Hydrogenobacter thermophilus (strain DSM 6534 / IAM 12695 / TK-6)</name>
    <dbReference type="NCBI Taxonomy" id="608538"/>
    <lineage>
        <taxon>Bacteria</taxon>
        <taxon>Pseudomonadati</taxon>
        <taxon>Aquificota</taxon>
        <taxon>Aquificia</taxon>
        <taxon>Aquificales</taxon>
        <taxon>Aquificaceae</taxon>
        <taxon>Hydrogenobacter</taxon>
    </lineage>
</organism>
<feature type="transmembrane region" description="Helical" evidence="1">
    <location>
        <begin position="280"/>
        <end position="298"/>
    </location>
</feature>
<sequence length="377" mass="43174">MFYVSKVSPFFFALAVVDLFISLVYKSLNADMTAVWFLVVFGFVAHTIMSAMYQLVPNSQSRPIRFPFLSYLVFSLSLICSLLFYARQFYYVGYIYALASLVFSLHMVLSIKNWQPITVKFLGLAVFYFLLSSVFLMLSELDYLPLPLAVHTLTLGLMLNAVMGVQLAWIPMLYMEPLNVKYGKYLFYSSLLALPPFLLSFYTLNYRLTAYLSILPLTVVAYFLWIIYSVFSGRRMPKEIPLVVRYFILAMIFLPFGMLLGSLMASENLVSFIVRIHVDLLVYGFTAITIMGGIAHLYPRIIYGWKQSEGVSIQELVDEPLLRKLLPFVPVSVAWMVFCDAMGGFLLHISTLPYAVLWTLFFKAVLLKPFLKRKVST</sequence>
<feature type="transmembrane region" description="Helical" evidence="1">
    <location>
        <begin position="91"/>
        <end position="109"/>
    </location>
</feature>
<keyword evidence="1" id="KW-1133">Transmembrane helix</keyword>
<dbReference type="eggNOG" id="ENOG5033U7N">
    <property type="taxonomic scope" value="Bacteria"/>
</dbReference>
<feature type="transmembrane region" description="Helical" evidence="1">
    <location>
        <begin position="185"/>
        <end position="204"/>
    </location>
</feature>
<keyword evidence="3" id="KW-1185">Reference proteome</keyword>
<feature type="transmembrane region" description="Helical" evidence="1">
    <location>
        <begin position="352"/>
        <end position="371"/>
    </location>
</feature>
<reference evidence="2 3" key="1">
    <citation type="journal article" date="2010" name="J. Bacteriol.">
        <title>Complete genome sequence of the thermophilic, obligately chemolithoautotrophic hydrogen-oxidizing bacterium Hydrogenobacter thermophilus TK-6.</title>
        <authorList>
            <person name="Arai H."/>
            <person name="Kanbe H."/>
            <person name="Ishii M."/>
            <person name="Igarashi Y."/>
        </authorList>
    </citation>
    <scope>NUCLEOTIDE SEQUENCE [LARGE SCALE GENOMIC DNA]</scope>
    <source>
        <strain evidence="3">DSM 6534 / IAM 12695 / TK-6</strain>
    </source>
</reference>
<dbReference type="Proteomes" id="UP000002574">
    <property type="component" value="Chromosome"/>
</dbReference>
<feature type="transmembrane region" description="Helical" evidence="1">
    <location>
        <begin position="243"/>
        <end position="265"/>
    </location>
</feature>